<evidence type="ECO:0000256" key="2">
    <source>
        <dbReference type="ARBA" id="ARBA00022840"/>
    </source>
</evidence>
<keyword evidence="2 4" id="KW-0067">ATP-binding</keyword>
<dbReference type="InterPro" id="IPR017871">
    <property type="entry name" value="ABC_transporter-like_CS"/>
</dbReference>
<dbReference type="PANTHER" id="PTHR43038">
    <property type="entry name" value="ATP-BINDING CASSETTE, SUB-FAMILY H, MEMBER 1"/>
    <property type="match status" value="1"/>
</dbReference>
<evidence type="ECO:0000256" key="1">
    <source>
        <dbReference type="ARBA" id="ARBA00022741"/>
    </source>
</evidence>
<dbReference type="SUPFAM" id="SSF52540">
    <property type="entry name" value="P-loop containing nucleoside triphosphate hydrolases"/>
    <property type="match status" value="1"/>
</dbReference>
<organism evidence="4 5">
    <name type="scientific">Exiguobacterium undae</name>
    <dbReference type="NCBI Taxonomy" id="169177"/>
    <lineage>
        <taxon>Bacteria</taxon>
        <taxon>Bacillati</taxon>
        <taxon>Bacillota</taxon>
        <taxon>Bacilli</taxon>
        <taxon>Bacillales</taxon>
        <taxon>Bacillales Family XII. Incertae Sedis</taxon>
        <taxon>Exiguobacterium</taxon>
    </lineage>
</organism>
<proteinExistence type="predicted"/>
<accession>A0ABX2V599</accession>
<dbReference type="Gene3D" id="3.40.50.300">
    <property type="entry name" value="P-loop containing nucleotide triphosphate hydrolases"/>
    <property type="match status" value="1"/>
</dbReference>
<gene>
    <name evidence="4" type="ORF">A3783_14825</name>
</gene>
<protein>
    <submittedName>
        <fullName evidence="4">ABC transporter ATP-binding protein</fullName>
    </submittedName>
</protein>
<comment type="caution">
    <text evidence="4">The sequence shown here is derived from an EMBL/GenBank/DDBJ whole genome shotgun (WGS) entry which is preliminary data.</text>
</comment>
<dbReference type="PROSITE" id="PS00211">
    <property type="entry name" value="ABC_TRANSPORTER_1"/>
    <property type="match status" value="1"/>
</dbReference>
<name>A0ABX2V599_9BACL</name>
<dbReference type="InterPro" id="IPR003439">
    <property type="entry name" value="ABC_transporter-like_ATP-bd"/>
</dbReference>
<sequence length="247" mass="27539">MKIRVAGTTKSFGQTEVIRHIDFTVMSGEICCLLGPSGSGKTTLIRLMIGAIAPSTGTIHIGDTLMPNMTLLNEIGFMPQNNALYEDLTAEDNLLFFGSVYKLEKSVLKQRIEEVLKIVDLTAHRQKRVHVFSGGMKKRLSLAIAILHQPKVLFLDEPTVGIDPVLRREIWHQFHRIKQAGTTIVVSTHVMDEVIECDRAALIYEGTLIEYDTVDNLLAKTQTGRVEELFILASDQLKEGTTHEPLS</sequence>
<dbReference type="Pfam" id="PF00005">
    <property type="entry name" value="ABC_tran"/>
    <property type="match status" value="1"/>
</dbReference>
<evidence type="ECO:0000259" key="3">
    <source>
        <dbReference type="PROSITE" id="PS50893"/>
    </source>
</evidence>
<dbReference type="SMART" id="SM00382">
    <property type="entry name" value="AAA"/>
    <property type="match status" value="1"/>
</dbReference>
<dbReference type="GO" id="GO:0005524">
    <property type="term" value="F:ATP binding"/>
    <property type="evidence" value="ECO:0007669"/>
    <property type="project" value="UniProtKB-KW"/>
</dbReference>
<dbReference type="InterPro" id="IPR003593">
    <property type="entry name" value="AAA+_ATPase"/>
</dbReference>
<dbReference type="CDD" id="cd03230">
    <property type="entry name" value="ABC_DR_subfamily_A"/>
    <property type="match status" value="1"/>
</dbReference>
<dbReference type="EMBL" id="LVVL01000018">
    <property type="protein sequence ID" value="OAN10264.1"/>
    <property type="molecule type" value="Genomic_DNA"/>
</dbReference>
<dbReference type="InterPro" id="IPR027417">
    <property type="entry name" value="P-loop_NTPase"/>
</dbReference>
<reference evidence="4 5" key="1">
    <citation type="submission" date="2016-03" db="EMBL/GenBank/DDBJ databases">
        <authorList>
            <person name="Cho S.-Y."/>
            <person name="Lim S."/>
            <person name="Kim H."/>
            <person name="Soh E.H."/>
            <person name="Moon J.S."/>
        </authorList>
    </citation>
    <scope>NUCLEOTIDE SEQUENCE [LARGE SCALE GENOMIC DNA]</scope>
    <source>
        <strain evidence="4 5">KCTC 3810</strain>
    </source>
</reference>
<feature type="domain" description="ABC transporter" evidence="3">
    <location>
        <begin position="3"/>
        <end position="230"/>
    </location>
</feature>
<dbReference type="PROSITE" id="PS50893">
    <property type="entry name" value="ABC_TRANSPORTER_2"/>
    <property type="match status" value="1"/>
</dbReference>
<evidence type="ECO:0000313" key="5">
    <source>
        <dbReference type="Proteomes" id="UP000078447"/>
    </source>
</evidence>
<dbReference type="PANTHER" id="PTHR43038:SF3">
    <property type="entry name" value="ABC TRANSPORTER G FAMILY MEMBER 20 ISOFORM X1"/>
    <property type="match status" value="1"/>
</dbReference>
<dbReference type="Proteomes" id="UP000078447">
    <property type="component" value="Unassembled WGS sequence"/>
</dbReference>
<keyword evidence="1" id="KW-0547">Nucleotide-binding</keyword>
<evidence type="ECO:0000313" key="4">
    <source>
        <dbReference type="EMBL" id="OAN10264.1"/>
    </source>
</evidence>
<keyword evidence="5" id="KW-1185">Reference proteome</keyword>
<dbReference type="RefSeq" id="WP_028105528.1">
    <property type="nucleotide sequence ID" value="NZ_LVVL01000018.1"/>
</dbReference>